<keyword evidence="2" id="KW-0560">Oxidoreductase</keyword>
<accession>A0A841PM08</accession>
<comment type="caution">
    <text evidence="4">The sequence shown here is derived from an EMBL/GenBank/DDBJ whole genome shotgun (WGS) entry which is preliminary data.</text>
</comment>
<dbReference type="PANTHER" id="PTHR42760:SF133">
    <property type="entry name" value="3-OXOACYL-[ACYL-CARRIER-PROTEIN] REDUCTASE"/>
    <property type="match status" value="1"/>
</dbReference>
<dbReference type="GO" id="GO:0008206">
    <property type="term" value="P:bile acid metabolic process"/>
    <property type="evidence" value="ECO:0007669"/>
    <property type="project" value="UniProtKB-ARBA"/>
</dbReference>
<dbReference type="SUPFAM" id="SSF51735">
    <property type="entry name" value="NAD(P)-binding Rossmann-fold domains"/>
    <property type="match status" value="1"/>
</dbReference>
<dbReference type="PANTHER" id="PTHR42760">
    <property type="entry name" value="SHORT-CHAIN DEHYDROGENASES/REDUCTASES FAMILY MEMBER"/>
    <property type="match status" value="1"/>
</dbReference>
<protein>
    <submittedName>
        <fullName evidence="4">NAD(P)-dependent dehydrogenase (Short-subunit alcohol dehydrogenase family)</fullName>
    </submittedName>
</protein>
<dbReference type="InterPro" id="IPR057326">
    <property type="entry name" value="KR_dom"/>
</dbReference>
<dbReference type="RefSeq" id="WP_246406964.1">
    <property type="nucleotide sequence ID" value="NZ_JACHHJ010000001.1"/>
</dbReference>
<sequence>MMFRLDGQVAVVTGGSKGIGFGMAQSLGRVGATVIIASRGKDSLIQAAEQLESEGINVAYYSVDVTKKHGVQLWIEEVIRDFGRIDILINNAGKNIRKTLLDIEEEDWDTVMDTNLKGIFFVGQAVARQMIQQEYGRMINISSIFGGIGGSHQTSYAASKGGINQLTKVWAEEMATKGVTVNAIAPGYIQTPMTEGWLSNEDRYNNIVNQTMMKRVGTLADMEGPVVFLSSEASRYITGQTIYVDGGWTAK</sequence>
<evidence type="ECO:0000313" key="5">
    <source>
        <dbReference type="Proteomes" id="UP000568839"/>
    </source>
</evidence>
<proteinExistence type="inferred from homology"/>
<dbReference type="Proteomes" id="UP000568839">
    <property type="component" value="Unassembled WGS sequence"/>
</dbReference>
<dbReference type="AlphaFoldDB" id="A0A841PM08"/>
<evidence type="ECO:0000259" key="3">
    <source>
        <dbReference type="SMART" id="SM00822"/>
    </source>
</evidence>
<dbReference type="EMBL" id="JACHHJ010000001">
    <property type="protein sequence ID" value="MBB6448744.1"/>
    <property type="molecule type" value="Genomic_DNA"/>
</dbReference>
<dbReference type="Pfam" id="PF13561">
    <property type="entry name" value="adh_short_C2"/>
    <property type="match status" value="1"/>
</dbReference>
<dbReference type="InterPro" id="IPR002347">
    <property type="entry name" value="SDR_fam"/>
</dbReference>
<dbReference type="PRINTS" id="PR00081">
    <property type="entry name" value="GDHRDH"/>
</dbReference>
<dbReference type="Gene3D" id="3.40.50.720">
    <property type="entry name" value="NAD(P)-binding Rossmann-like Domain"/>
    <property type="match status" value="1"/>
</dbReference>
<dbReference type="NCBIfam" id="NF005559">
    <property type="entry name" value="PRK07231.1"/>
    <property type="match status" value="1"/>
</dbReference>
<evidence type="ECO:0000256" key="1">
    <source>
        <dbReference type="ARBA" id="ARBA00006484"/>
    </source>
</evidence>
<comment type="similarity">
    <text evidence="1">Belongs to the short-chain dehydrogenases/reductases (SDR) family.</text>
</comment>
<keyword evidence="5" id="KW-1185">Reference proteome</keyword>
<evidence type="ECO:0000256" key="2">
    <source>
        <dbReference type="ARBA" id="ARBA00023002"/>
    </source>
</evidence>
<reference evidence="4 5" key="1">
    <citation type="submission" date="2020-08" db="EMBL/GenBank/DDBJ databases">
        <title>Genomic Encyclopedia of Type Strains, Phase IV (KMG-IV): sequencing the most valuable type-strain genomes for metagenomic binning, comparative biology and taxonomic classification.</title>
        <authorList>
            <person name="Goeker M."/>
        </authorList>
    </citation>
    <scope>NUCLEOTIDE SEQUENCE [LARGE SCALE GENOMIC DNA]</scope>
    <source>
        <strain evidence="4 5">DSM 21769</strain>
    </source>
</reference>
<name>A0A841PM08_9BACL</name>
<dbReference type="InterPro" id="IPR020904">
    <property type="entry name" value="Sc_DH/Rdtase_CS"/>
</dbReference>
<evidence type="ECO:0000313" key="4">
    <source>
        <dbReference type="EMBL" id="MBB6448744.1"/>
    </source>
</evidence>
<gene>
    <name evidence="4" type="ORF">HNR44_000693</name>
</gene>
<dbReference type="SMART" id="SM00822">
    <property type="entry name" value="PKS_KR"/>
    <property type="match status" value="1"/>
</dbReference>
<dbReference type="GO" id="GO:0048038">
    <property type="term" value="F:quinone binding"/>
    <property type="evidence" value="ECO:0007669"/>
    <property type="project" value="TreeGrafter"/>
</dbReference>
<dbReference type="InterPro" id="IPR036291">
    <property type="entry name" value="NAD(P)-bd_dom_sf"/>
</dbReference>
<dbReference type="PRINTS" id="PR00080">
    <property type="entry name" value="SDRFAMILY"/>
</dbReference>
<dbReference type="PROSITE" id="PS00061">
    <property type="entry name" value="ADH_SHORT"/>
    <property type="match status" value="1"/>
</dbReference>
<dbReference type="GO" id="GO:0016616">
    <property type="term" value="F:oxidoreductase activity, acting on the CH-OH group of donors, NAD or NADP as acceptor"/>
    <property type="evidence" value="ECO:0007669"/>
    <property type="project" value="UniProtKB-ARBA"/>
</dbReference>
<dbReference type="GO" id="GO:0006633">
    <property type="term" value="P:fatty acid biosynthetic process"/>
    <property type="evidence" value="ECO:0007669"/>
    <property type="project" value="TreeGrafter"/>
</dbReference>
<organism evidence="4 5">
    <name type="scientific">Geomicrobium halophilum</name>
    <dbReference type="NCBI Taxonomy" id="549000"/>
    <lineage>
        <taxon>Bacteria</taxon>
        <taxon>Bacillati</taxon>
        <taxon>Bacillota</taxon>
        <taxon>Bacilli</taxon>
        <taxon>Bacillales</taxon>
        <taxon>Geomicrobium</taxon>
    </lineage>
</organism>
<dbReference type="FunFam" id="3.40.50.720:FF:000084">
    <property type="entry name" value="Short-chain dehydrogenase reductase"/>
    <property type="match status" value="1"/>
</dbReference>
<feature type="domain" description="Ketoreductase" evidence="3">
    <location>
        <begin position="8"/>
        <end position="187"/>
    </location>
</feature>